<dbReference type="OrthoDB" id="9776898at2"/>
<proteinExistence type="predicted"/>
<dbReference type="RefSeq" id="WP_006004791.1">
    <property type="nucleotide sequence ID" value="NZ_BAET01000013.1"/>
</dbReference>
<reference evidence="1 2" key="1">
    <citation type="journal article" date="2012" name="J. Bacteriol.">
        <title>Genome sequence of proteorhodopsin-containing sea ice bacterium Glaciecola punicea ACAM 611T.</title>
        <authorList>
            <person name="Qin Q.-L."/>
            <person name="Xie B.-B."/>
            <person name="Shu Y.-L."/>
            <person name="Rong J.-C."/>
            <person name="Zhao D.-L."/>
            <person name="Zhang X.-Y."/>
            <person name="Chen X.-L."/>
            <person name="Zhou B.-C."/>
            <person name="Zhanga Y.-Z."/>
        </authorList>
    </citation>
    <scope>NUCLEOTIDE SEQUENCE [LARGE SCALE GENOMIC DNA]</scope>
    <source>
        <strain evidence="1 2">ACAM 611</strain>
    </source>
</reference>
<reference evidence="1 2" key="2">
    <citation type="journal article" date="2017" name="Antonie Van Leeuwenhoek">
        <title>Rhizobium rhizosphaerae sp. nov., a novel species isolated from rice rhizosphere.</title>
        <authorList>
            <person name="Zhao J.J."/>
            <person name="Zhang J."/>
            <person name="Zhang R.J."/>
            <person name="Zhang C.W."/>
            <person name="Yin H.Q."/>
            <person name="Zhang X.X."/>
        </authorList>
    </citation>
    <scope>NUCLEOTIDE SEQUENCE [LARGE SCALE GENOMIC DNA]</scope>
    <source>
        <strain evidence="1 2">ACAM 611</strain>
    </source>
</reference>
<dbReference type="PANTHER" id="PTHR47017:SF1">
    <property type="entry name" value="ACYL-COA"/>
    <property type="match status" value="1"/>
</dbReference>
<protein>
    <recommendedName>
        <fullName evidence="3">BioF2-like acetyltransferase domain-containing protein</fullName>
    </recommendedName>
</protein>
<keyword evidence="2" id="KW-1185">Reference proteome</keyword>
<dbReference type="Gene3D" id="3.40.630.30">
    <property type="match status" value="1"/>
</dbReference>
<evidence type="ECO:0000313" key="2">
    <source>
        <dbReference type="Proteomes" id="UP000053586"/>
    </source>
</evidence>
<organism evidence="1 2">
    <name type="scientific">Glaciecola punicea ACAM 611</name>
    <dbReference type="NCBI Taxonomy" id="1121923"/>
    <lineage>
        <taxon>Bacteria</taxon>
        <taxon>Pseudomonadati</taxon>
        <taxon>Pseudomonadota</taxon>
        <taxon>Gammaproteobacteria</taxon>
        <taxon>Alteromonadales</taxon>
        <taxon>Alteromonadaceae</taxon>
        <taxon>Glaciecola</taxon>
    </lineage>
</organism>
<dbReference type="eggNOG" id="COG3146">
    <property type="taxonomic scope" value="Bacteria"/>
</dbReference>
<dbReference type="InterPro" id="IPR016181">
    <property type="entry name" value="Acyl_CoA_acyltransferase"/>
</dbReference>
<sequence>MNWQWTSIDSINALAQPEFDVLTHSSHPSSPFLKFEFLRAFEETRCVGGNTGWLTRHIIIRDETQTLIGFLPAYIKTHSYGEYVFDHSWAHAYQQHNLAYYPKLIVAVPFTPVTGPRILLAQNIALEKMAQYIEQISDELMQSLHVASVHILFAPKQTSNELLTRGFHQRQSVQFNWHNKQYAHFDDFMAELTARRRRSIRKERTGIAKQGVQVNRIVGGAITALDMAFFYRCYQQTYLKRSGHNGYLSSAFFETLLQDMPENLLLVIAEQRLQPARDSQQLAITETANSKDIKSATPIAAALFLYDENGLYGRYWGALTDVSGLHFEACYYQGIEFCIEQDIAIFNPGTQGEHKILRGFAPTLCYSNHKMQEKAFDDAIADFLQRETPHIIDYAEKSASLLPYRRHDESE</sequence>
<dbReference type="STRING" id="56804.BAE46_12495"/>
<evidence type="ECO:0000313" key="1">
    <source>
        <dbReference type="EMBL" id="GAB55571.1"/>
    </source>
</evidence>
<dbReference type="InterPro" id="IPR007434">
    <property type="entry name" value="FemAB-like"/>
</dbReference>
<dbReference type="SUPFAM" id="SSF55729">
    <property type="entry name" value="Acyl-CoA N-acyltransferases (Nat)"/>
    <property type="match status" value="1"/>
</dbReference>
<comment type="caution">
    <text evidence="1">The sequence shown here is derived from an EMBL/GenBank/DDBJ whole genome shotgun (WGS) entry which is preliminary data.</text>
</comment>
<dbReference type="Proteomes" id="UP000053586">
    <property type="component" value="Unassembled WGS sequence"/>
</dbReference>
<gene>
    <name evidence="1" type="ORF">GPUN_1447</name>
</gene>
<dbReference type="Pfam" id="PF04339">
    <property type="entry name" value="FemAB_like"/>
    <property type="match status" value="2"/>
</dbReference>
<dbReference type="EMBL" id="BAET01000013">
    <property type="protein sequence ID" value="GAB55571.1"/>
    <property type="molecule type" value="Genomic_DNA"/>
</dbReference>
<evidence type="ECO:0008006" key="3">
    <source>
        <dbReference type="Google" id="ProtNLM"/>
    </source>
</evidence>
<name>H5TB94_9ALTE</name>
<dbReference type="AlphaFoldDB" id="H5TB94"/>
<dbReference type="PANTHER" id="PTHR47017">
    <property type="entry name" value="ACYL-COA"/>
    <property type="match status" value="1"/>
</dbReference>
<accession>H5TB94</accession>